<accession>A0ABS9NKE2</accession>
<sequence>MHLPLSDAKSASQTKYKQPLSYPHFQALENIKEWLAETLYSDAAHWIALQNDILQLADALHPETCRTYGDFGGMNHSAQTLQPFVEKLFARRTRRPRHRPRLPVLE</sequence>
<reference evidence="1 2" key="1">
    <citation type="submission" date="2022-02" db="EMBL/GenBank/DDBJ databases">
        <title>Genome sequence data of Kingella unionensis sp. nov. strain CICC 24913 (CCUG 75125).</title>
        <authorList>
            <person name="Xiao M."/>
        </authorList>
    </citation>
    <scope>NUCLEOTIDE SEQUENCE [LARGE SCALE GENOMIC DNA]</scope>
    <source>
        <strain evidence="1 2">CICC 24913</strain>
    </source>
</reference>
<proteinExistence type="predicted"/>
<keyword evidence="2" id="KW-1185">Reference proteome</keyword>
<protein>
    <submittedName>
        <fullName evidence="1">Uncharacterized protein</fullName>
    </submittedName>
</protein>
<name>A0ABS9NKE2_9NEIS</name>
<comment type="caution">
    <text evidence="1">The sequence shown here is derived from an EMBL/GenBank/DDBJ whole genome shotgun (WGS) entry which is preliminary data.</text>
</comment>
<dbReference type="RefSeq" id="WP_238745455.1">
    <property type="nucleotide sequence ID" value="NZ_JAKOOW010000006.1"/>
</dbReference>
<evidence type="ECO:0000313" key="2">
    <source>
        <dbReference type="Proteomes" id="UP001298424"/>
    </source>
</evidence>
<dbReference type="EMBL" id="JAKOOW010000006">
    <property type="protein sequence ID" value="MCG6503267.1"/>
    <property type="molecule type" value="Genomic_DNA"/>
</dbReference>
<dbReference type="Proteomes" id="UP001298424">
    <property type="component" value="Unassembled WGS sequence"/>
</dbReference>
<organism evidence="1 2">
    <name type="scientific">Kingella pumchi</name>
    <dbReference type="NCBI Taxonomy" id="2779506"/>
    <lineage>
        <taxon>Bacteria</taxon>
        <taxon>Pseudomonadati</taxon>
        <taxon>Pseudomonadota</taxon>
        <taxon>Betaproteobacteria</taxon>
        <taxon>Neisseriales</taxon>
        <taxon>Neisseriaceae</taxon>
        <taxon>Kingella</taxon>
    </lineage>
</organism>
<evidence type="ECO:0000313" key="1">
    <source>
        <dbReference type="EMBL" id="MCG6503267.1"/>
    </source>
</evidence>
<gene>
    <name evidence="1" type="ORF">MB824_01970</name>
</gene>